<dbReference type="PANTHER" id="PTHR22916">
    <property type="entry name" value="GLYCOSYLTRANSFERASE"/>
    <property type="match status" value="1"/>
</dbReference>
<dbReference type="Pfam" id="PF00535">
    <property type="entry name" value="Glycos_transf_2"/>
    <property type="match status" value="1"/>
</dbReference>
<dbReference type="RefSeq" id="WP_388002456.1">
    <property type="nucleotide sequence ID" value="NZ_JBHUEE010000002.1"/>
</dbReference>
<evidence type="ECO:0000313" key="4">
    <source>
        <dbReference type="Proteomes" id="UP001597277"/>
    </source>
</evidence>
<dbReference type="CDD" id="cd00761">
    <property type="entry name" value="Glyco_tranf_GTA_type"/>
    <property type="match status" value="1"/>
</dbReference>
<feature type="domain" description="TarS/TarP linker" evidence="2">
    <location>
        <begin position="222"/>
        <end position="321"/>
    </location>
</feature>
<evidence type="ECO:0000259" key="2">
    <source>
        <dbReference type="Pfam" id="PF22181"/>
    </source>
</evidence>
<dbReference type="InterPro" id="IPR029044">
    <property type="entry name" value="Nucleotide-diphossugar_trans"/>
</dbReference>
<accession>A0ABW4L1W0</accession>
<feature type="domain" description="Glycosyltransferase 2-like" evidence="1">
    <location>
        <begin position="5"/>
        <end position="121"/>
    </location>
</feature>
<dbReference type="InterPro" id="IPR001173">
    <property type="entry name" value="Glyco_trans_2-like"/>
</dbReference>
<dbReference type="InterPro" id="IPR054028">
    <property type="entry name" value="TarS/TarP_linker"/>
</dbReference>
<organism evidence="3 4">
    <name type="scientific">Georgenia deserti</name>
    <dbReference type="NCBI Taxonomy" id="2093781"/>
    <lineage>
        <taxon>Bacteria</taxon>
        <taxon>Bacillati</taxon>
        <taxon>Actinomycetota</taxon>
        <taxon>Actinomycetes</taxon>
        <taxon>Micrococcales</taxon>
        <taxon>Bogoriellaceae</taxon>
        <taxon>Georgenia</taxon>
    </lineage>
</organism>
<comment type="caution">
    <text evidence="3">The sequence shown here is derived from an EMBL/GenBank/DDBJ whole genome shotgun (WGS) entry which is preliminary data.</text>
</comment>
<evidence type="ECO:0000313" key="3">
    <source>
        <dbReference type="EMBL" id="MFD1717009.1"/>
    </source>
</evidence>
<proteinExistence type="predicted"/>
<dbReference type="Pfam" id="PF22181">
    <property type="entry name" value="TarS_linker"/>
    <property type="match status" value="1"/>
</dbReference>
<reference evidence="4" key="1">
    <citation type="journal article" date="2019" name="Int. J. Syst. Evol. Microbiol.">
        <title>The Global Catalogue of Microorganisms (GCM) 10K type strain sequencing project: providing services to taxonomists for standard genome sequencing and annotation.</title>
        <authorList>
            <consortium name="The Broad Institute Genomics Platform"/>
            <consortium name="The Broad Institute Genome Sequencing Center for Infectious Disease"/>
            <person name="Wu L."/>
            <person name="Ma J."/>
        </authorList>
    </citation>
    <scope>NUCLEOTIDE SEQUENCE [LARGE SCALE GENOMIC DNA]</scope>
    <source>
        <strain evidence="4">JCM 17130</strain>
    </source>
</reference>
<dbReference type="SUPFAM" id="SSF53448">
    <property type="entry name" value="Nucleotide-diphospho-sugar transferases"/>
    <property type="match status" value="1"/>
</dbReference>
<evidence type="ECO:0000259" key="1">
    <source>
        <dbReference type="Pfam" id="PF00535"/>
    </source>
</evidence>
<dbReference type="PANTHER" id="PTHR22916:SF3">
    <property type="entry name" value="UDP-GLCNAC:BETAGAL BETA-1,3-N-ACETYLGLUCOSAMINYLTRANSFERASE-LIKE PROTEIN 1"/>
    <property type="match status" value="1"/>
</dbReference>
<gene>
    <name evidence="3" type="ORF">ACFSE6_04135</name>
</gene>
<dbReference type="EMBL" id="JBHUEE010000002">
    <property type="protein sequence ID" value="MFD1717009.1"/>
    <property type="molecule type" value="Genomic_DNA"/>
</dbReference>
<name>A0ABW4L1W0_9MICO</name>
<dbReference type="Gene3D" id="3.90.550.10">
    <property type="entry name" value="Spore Coat Polysaccharide Biosynthesis Protein SpsA, Chain A"/>
    <property type="match status" value="1"/>
</dbReference>
<dbReference type="Proteomes" id="UP001597277">
    <property type="component" value="Unassembled WGS sequence"/>
</dbReference>
<sequence>MKKVSVVVPAYCPGEGINRVVRSIEKQTLPQDEFELIIVDDGSPDDTWERLQAIRDSHDNVRIERIENSGWPSRPRNVGIDMAEGEYVLFMDHDDALFEDGLRASYDFAKANDADVLSPKESKTSDVGWGIGNYSGNIDNARPTRGVGALFPMMPHKFYRTAFLRDHRIRFPEGRRMLWEDVYFNISAYKHAQVISILSETPVYLWVETEQNNSATYGPRDEEFWQKLRLLYDFIDRELPAEEFAAARGSMMRHQYNTRIVGRFWRELAQPGEDWIDMALGHLHALQERYLPPEVDAQMPPLTRPRAHLLRHGRIDLARRLRAEENGLAGRSRTSEVSWDGEALTIHTTARWSTADDKPLVLLRRGDRLVRSVPDDVAAVVPEAYLDVTDEIRKARSLLTVRDRKQKVTWELPTDSEIVVEPLNSEDAGGNAARADAVTVTVRATATVDLRSGAGGRPLAGPLWDFHAKNVLLGTSLHKSVLTRTPPQVALLRGRSAVAYTNKSGHLSLDLAQKVRSVVADATAQVDGARFVPAGRGGLYRFDLPLAGVRTAGRTALVGSISLSPAGSLPARVALSGRLHTVPKVGPVLHRALGAKPARLVGDADGARIEGLVRALPGTYHVAFRFQGRTVVSPLLLRVPLRAAGRTPRFELADSPGTTTDGER</sequence>
<keyword evidence="4" id="KW-1185">Reference proteome</keyword>
<protein>
    <submittedName>
        <fullName evidence="3">Glycosyltransferase family 2 protein</fullName>
    </submittedName>
</protein>